<dbReference type="Proteomes" id="UP000184148">
    <property type="component" value="Unassembled WGS sequence"/>
</dbReference>
<name>A0A1M5CPI2_9FIRM</name>
<protein>
    <submittedName>
        <fullName evidence="1">Uncharacterized membrane-anchored protein</fullName>
    </submittedName>
</protein>
<gene>
    <name evidence="1" type="ORF">SAMN02745133_02982</name>
</gene>
<evidence type="ECO:0000313" key="1">
    <source>
        <dbReference type="EMBL" id="SHF56619.1"/>
    </source>
</evidence>
<dbReference type="STRING" id="1121429.SAMN02745133_02982"/>
<organism evidence="1 2">
    <name type="scientific">Desulforamulus putei DSM 12395</name>
    <dbReference type="NCBI Taxonomy" id="1121429"/>
    <lineage>
        <taxon>Bacteria</taxon>
        <taxon>Bacillati</taxon>
        <taxon>Bacillota</taxon>
        <taxon>Clostridia</taxon>
        <taxon>Eubacteriales</taxon>
        <taxon>Peptococcaceae</taxon>
        <taxon>Desulforamulus</taxon>
    </lineage>
</organism>
<evidence type="ECO:0000313" key="2">
    <source>
        <dbReference type="Proteomes" id="UP000184148"/>
    </source>
</evidence>
<keyword evidence="2" id="KW-1185">Reference proteome</keyword>
<dbReference type="OrthoDB" id="4868247at2"/>
<sequence>MDNKRKYIIASLIPVVILLSMCAKPVATLLLGQEILLKTTPYDPRDLLRGDHVILNYQISDIPVSMLPSEFRKIENSSFRTKDIYVVLKKKGNYYDLDSVRLKKPETGPYLKGKIKYFNNSEMGQEVAHIDYSLDKFFVPENTGMDLEGKSRQGDLTARVKVFNGYAYLINIE</sequence>
<dbReference type="InterPro" id="IPR025833">
    <property type="entry name" value="GDYXXLXY"/>
</dbReference>
<dbReference type="RefSeq" id="WP_073240150.1">
    <property type="nucleotide sequence ID" value="NZ_FQUY01000035.1"/>
</dbReference>
<dbReference type="EMBL" id="FQUY01000035">
    <property type="protein sequence ID" value="SHF56619.1"/>
    <property type="molecule type" value="Genomic_DNA"/>
</dbReference>
<dbReference type="Pfam" id="PF14345">
    <property type="entry name" value="GDYXXLXY"/>
    <property type="match status" value="1"/>
</dbReference>
<accession>A0A1M5CPI2</accession>
<proteinExistence type="predicted"/>
<dbReference type="AlphaFoldDB" id="A0A1M5CPI2"/>
<reference evidence="2" key="1">
    <citation type="submission" date="2016-11" db="EMBL/GenBank/DDBJ databases">
        <authorList>
            <person name="Varghese N."/>
            <person name="Submissions S."/>
        </authorList>
    </citation>
    <scope>NUCLEOTIDE SEQUENCE [LARGE SCALE GENOMIC DNA]</scope>
    <source>
        <strain evidence="2">DSM 12395</strain>
    </source>
</reference>